<gene>
    <name evidence="2" type="ORF">SLEP1_g31896</name>
</gene>
<protein>
    <submittedName>
        <fullName evidence="2">Uncharacterized protein</fullName>
    </submittedName>
</protein>
<dbReference type="Proteomes" id="UP001054252">
    <property type="component" value="Unassembled WGS sequence"/>
</dbReference>
<evidence type="ECO:0000256" key="1">
    <source>
        <dbReference type="SAM" id="MobiDB-lite"/>
    </source>
</evidence>
<comment type="caution">
    <text evidence="2">The sequence shown here is derived from an EMBL/GenBank/DDBJ whole genome shotgun (WGS) entry which is preliminary data.</text>
</comment>
<feature type="region of interest" description="Disordered" evidence="1">
    <location>
        <begin position="27"/>
        <end position="53"/>
    </location>
</feature>
<evidence type="ECO:0000313" key="3">
    <source>
        <dbReference type="Proteomes" id="UP001054252"/>
    </source>
</evidence>
<name>A0AAV5KBP1_9ROSI</name>
<sequence>MGGSLLVFGREDGISCGEISRVCRKKAEEEEEEEEEEAQHAFTGSREEPIPTSEHFFWHPSSVMSDCCSRQQRF</sequence>
<dbReference type="EMBL" id="BPVZ01000059">
    <property type="protein sequence ID" value="GKV21986.1"/>
    <property type="molecule type" value="Genomic_DNA"/>
</dbReference>
<reference evidence="2 3" key="1">
    <citation type="journal article" date="2021" name="Commun. Biol.">
        <title>The genome of Shorea leprosula (Dipterocarpaceae) highlights the ecological relevance of drought in aseasonal tropical rainforests.</title>
        <authorList>
            <person name="Ng K.K.S."/>
            <person name="Kobayashi M.J."/>
            <person name="Fawcett J.A."/>
            <person name="Hatakeyama M."/>
            <person name="Paape T."/>
            <person name="Ng C.H."/>
            <person name="Ang C.C."/>
            <person name="Tnah L.H."/>
            <person name="Lee C.T."/>
            <person name="Nishiyama T."/>
            <person name="Sese J."/>
            <person name="O'Brien M.J."/>
            <person name="Copetti D."/>
            <person name="Mohd Noor M.I."/>
            <person name="Ong R.C."/>
            <person name="Putra M."/>
            <person name="Sireger I.Z."/>
            <person name="Indrioko S."/>
            <person name="Kosugi Y."/>
            <person name="Izuno A."/>
            <person name="Isagi Y."/>
            <person name="Lee S.L."/>
            <person name="Shimizu K.K."/>
        </authorList>
    </citation>
    <scope>NUCLEOTIDE SEQUENCE [LARGE SCALE GENOMIC DNA]</scope>
    <source>
        <strain evidence="2">214</strain>
    </source>
</reference>
<proteinExistence type="predicted"/>
<evidence type="ECO:0000313" key="2">
    <source>
        <dbReference type="EMBL" id="GKV21986.1"/>
    </source>
</evidence>
<organism evidence="2 3">
    <name type="scientific">Rubroshorea leprosula</name>
    <dbReference type="NCBI Taxonomy" id="152421"/>
    <lineage>
        <taxon>Eukaryota</taxon>
        <taxon>Viridiplantae</taxon>
        <taxon>Streptophyta</taxon>
        <taxon>Embryophyta</taxon>
        <taxon>Tracheophyta</taxon>
        <taxon>Spermatophyta</taxon>
        <taxon>Magnoliopsida</taxon>
        <taxon>eudicotyledons</taxon>
        <taxon>Gunneridae</taxon>
        <taxon>Pentapetalae</taxon>
        <taxon>rosids</taxon>
        <taxon>malvids</taxon>
        <taxon>Malvales</taxon>
        <taxon>Dipterocarpaceae</taxon>
        <taxon>Rubroshorea</taxon>
    </lineage>
</organism>
<dbReference type="AlphaFoldDB" id="A0AAV5KBP1"/>
<keyword evidence="3" id="KW-1185">Reference proteome</keyword>
<accession>A0AAV5KBP1</accession>